<dbReference type="Pfam" id="PF00106">
    <property type="entry name" value="adh_short"/>
    <property type="match status" value="2"/>
</dbReference>
<keyword evidence="6" id="KW-1185">Reference proteome</keyword>
<dbReference type="SUPFAM" id="SSF51735">
    <property type="entry name" value="NAD(P)-binding Rossmann-fold domains"/>
    <property type="match status" value="1"/>
</dbReference>
<reference evidence="5" key="1">
    <citation type="submission" date="2022-10" db="EMBL/GenBank/DDBJ databases">
        <title>Tapping the CABI collections for fungal endophytes: first genome assemblies for Collariella, Neodidymelliopsis, Ascochyta clinopodiicola, Didymella pomorum, Didymosphaeria variabile, Neocosmospora piperis and Neocucurbitaria cava.</title>
        <authorList>
            <person name="Hill R."/>
        </authorList>
    </citation>
    <scope>NUCLEOTIDE SEQUENCE</scope>
    <source>
        <strain evidence="5">IMI 356815</strain>
    </source>
</reference>
<dbReference type="PRINTS" id="PR00081">
    <property type="entry name" value="GDHRDH"/>
</dbReference>
<dbReference type="PANTHER" id="PTHR43963:SF6">
    <property type="entry name" value="CHAIN DEHYDROGENASE FAMILY PROTEIN, PUTATIVE (AFU_ORTHOLOGUE AFUA_3G15350)-RELATED"/>
    <property type="match status" value="1"/>
</dbReference>
<dbReference type="OrthoDB" id="191139at2759"/>
<gene>
    <name evidence="5" type="ORF">N0V89_005995</name>
</gene>
<dbReference type="GeneID" id="80909525"/>
<dbReference type="Proteomes" id="UP001140513">
    <property type="component" value="Unassembled WGS sequence"/>
</dbReference>
<keyword evidence="3" id="KW-0560">Oxidoreductase</keyword>
<evidence type="ECO:0000256" key="1">
    <source>
        <dbReference type="ARBA" id="ARBA00006484"/>
    </source>
</evidence>
<dbReference type="PRINTS" id="PR00080">
    <property type="entry name" value="SDRFAMILY"/>
</dbReference>
<name>A0A9W9CB03_9PLEO</name>
<keyword evidence="2" id="KW-0521">NADP</keyword>
<dbReference type="GO" id="GO:0016491">
    <property type="term" value="F:oxidoreductase activity"/>
    <property type="evidence" value="ECO:0007669"/>
    <property type="project" value="UniProtKB-KW"/>
</dbReference>
<comment type="similarity">
    <text evidence="1 4">Belongs to the short-chain dehydrogenases/reductases (SDR) family.</text>
</comment>
<dbReference type="PROSITE" id="PS00061">
    <property type="entry name" value="ADH_SHORT"/>
    <property type="match status" value="1"/>
</dbReference>
<dbReference type="InterPro" id="IPR036291">
    <property type="entry name" value="NAD(P)-bd_dom_sf"/>
</dbReference>
<dbReference type="InterPro" id="IPR002347">
    <property type="entry name" value="SDR_fam"/>
</dbReference>
<dbReference type="Gene3D" id="3.40.50.720">
    <property type="entry name" value="NAD(P)-binding Rossmann-like Domain"/>
    <property type="match status" value="1"/>
</dbReference>
<evidence type="ECO:0000256" key="2">
    <source>
        <dbReference type="ARBA" id="ARBA00022857"/>
    </source>
</evidence>
<evidence type="ECO:0000256" key="3">
    <source>
        <dbReference type="ARBA" id="ARBA00023002"/>
    </source>
</evidence>
<evidence type="ECO:0000313" key="6">
    <source>
        <dbReference type="Proteomes" id="UP001140513"/>
    </source>
</evidence>
<sequence length="223" mass="24002">MQKIQYPSLDINSSSSIADLISSLKSLNQKVDILINNAGINLDDHFSPSNAKKTLDTNYRGTLNVCKAVLPLLAPKTGRIVNLSSVGSSLDPFSPALAQRYRTISTLEDLETFMSEYENAVANSTDTELGFPSQCSYSVSKAAVNAFTAILARENEGRVIVNCCCPGWVNTDMGNQVGKPPKTPEEGARIPVRLAIGDVGGVSGRYWANDSIRGSGEGKVQEW</sequence>
<dbReference type="RefSeq" id="XP_056072035.1">
    <property type="nucleotide sequence ID" value="XM_056214768.1"/>
</dbReference>
<dbReference type="InterPro" id="IPR020904">
    <property type="entry name" value="Sc_DH/Rdtase_CS"/>
</dbReference>
<dbReference type="PANTHER" id="PTHR43963">
    <property type="entry name" value="CARBONYL REDUCTASE 1-RELATED"/>
    <property type="match status" value="1"/>
</dbReference>
<proteinExistence type="inferred from homology"/>
<evidence type="ECO:0000313" key="5">
    <source>
        <dbReference type="EMBL" id="KAJ4354261.1"/>
    </source>
</evidence>
<evidence type="ECO:0000256" key="4">
    <source>
        <dbReference type="RuleBase" id="RU000363"/>
    </source>
</evidence>
<organism evidence="5 6">
    <name type="scientific">Didymosphaeria variabile</name>
    <dbReference type="NCBI Taxonomy" id="1932322"/>
    <lineage>
        <taxon>Eukaryota</taxon>
        <taxon>Fungi</taxon>
        <taxon>Dikarya</taxon>
        <taxon>Ascomycota</taxon>
        <taxon>Pezizomycotina</taxon>
        <taxon>Dothideomycetes</taxon>
        <taxon>Pleosporomycetidae</taxon>
        <taxon>Pleosporales</taxon>
        <taxon>Massarineae</taxon>
        <taxon>Didymosphaeriaceae</taxon>
        <taxon>Didymosphaeria</taxon>
    </lineage>
</organism>
<dbReference type="EMBL" id="JAPEUX010000004">
    <property type="protein sequence ID" value="KAJ4354261.1"/>
    <property type="molecule type" value="Genomic_DNA"/>
</dbReference>
<evidence type="ECO:0008006" key="7">
    <source>
        <dbReference type="Google" id="ProtNLM"/>
    </source>
</evidence>
<accession>A0A9W9CB03</accession>
<dbReference type="AlphaFoldDB" id="A0A9W9CB03"/>
<protein>
    <recommendedName>
        <fullName evidence="7">NAD(P)-binding protein</fullName>
    </recommendedName>
</protein>
<comment type="caution">
    <text evidence="5">The sequence shown here is derived from an EMBL/GenBank/DDBJ whole genome shotgun (WGS) entry which is preliminary data.</text>
</comment>